<proteinExistence type="evidence at transcript level"/>
<feature type="domain" description="Endonuclease/exonuclease/phosphatase" evidence="2">
    <location>
        <begin position="42"/>
        <end position="178"/>
    </location>
</feature>
<dbReference type="PANTHER" id="PTHR33776:SF4">
    <property type="entry name" value="ENDONUCLEASE_EXONUCLEASE_PHOSPHATASE DOMAIN-CONTAINING PROTEIN"/>
    <property type="match status" value="1"/>
</dbReference>
<dbReference type="Pfam" id="PF03372">
    <property type="entry name" value="Exo_endo_phos"/>
    <property type="match status" value="1"/>
</dbReference>
<dbReference type="SUPFAM" id="SSF56219">
    <property type="entry name" value="DNase I-like"/>
    <property type="match status" value="1"/>
</dbReference>
<dbReference type="GO" id="GO:0003824">
    <property type="term" value="F:catalytic activity"/>
    <property type="evidence" value="ECO:0007669"/>
    <property type="project" value="InterPro"/>
</dbReference>
<dbReference type="EMBL" id="GBIH01001748">
    <property type="protein sequence ID" value="JAC92962.1"/>
    <property type="molecule type" value="mRNA"/>
</dbReference>
<accession>A0A090X8R5</accession>
<sequence>MCALVLWLFVSFVMADIAFVLPQNLKGHLGREYASSTTCFHLNVQSAKNKTDDLEMLFDQFDFSFDVIMLSETWYTDEVNVLKLPLYRSFCVNRTSRRGGGLSILTKDYQCELVSDYSRITPDYEVLCIRNNSKIFVVMYRPPKGNLEVFFDFFESFLEFVNEEKCTVVCGGDFNIDMTVDTVAKKNI</sequence>
<dbReference type="Gene3D" id="3.60.10.10">
    <property type="entry name" value="Endonuclease/exonuclease/phosphatase"/>
    <property type="match status" value="1"/>
</dbReference>
<evidence type="ECO:0000259" key="2">
    <source>
        <dbReference type="Pfam" id="PF03372"/>
    </source>
</evidence>
<dbReference type="AlphaFoldDB" id="A0A090X8R5"/>
<feature type="signal peptide" evidence="1">
    <location>
        <begin position="1"/>
        <end position="15"/>
    </location>
</feature>
<dbReference type="PANTHER" id="PTHR33776">
    <property type="entry name" value="ENDO/EXONUCLEASE/PHOSPHATASE DOMAIN-CONTAINING PROTEIN"/>
    <property type="match status" value="1"/>
</dbReference>
<name>A0A090X8R5_IXORI</name>
<organism evidence="3">
    <name type="scientific">Ixodes ricinus</name>
    <name type="common">Common tick</name>
    <name type="synonym">Acarus ricinus</name>
    <dbReference type="NCBI Taxonomy" id="34613"/>
    <lineage>
        <taxon>Eukaryota</taxon>
        <taxon>Metazoa</taxon>
        <taxon>Ecdysozoa</taxon>
        <taxon>Arthropoda</taxon>
        <taxon>Chelicerata</taxon>
        <taxon>Arachnida</taxon>
        <taxon>Acari</taxon>
        <taxon>Parasitiformes</taxon>
        <taxon>Ixodida</taxon>
        <taxon>Ixodoidea</taxon>
        <taxon>Ixodidae</taxon>
        <taxon>Ixodinae</taxon>
        <taxon>Ixodes</taxon>
    </lineage>
</organism>
<evidence type="ECO:0000313" key="3">
    <source>
        <dbReference type="EMBL" id="JAC92962.1"/>
    </source>
</evidence>
<keyword evidence="1" id="KW-0732">Signal</keyword>
<dbReference type="InterPro" id="IPR005135">
    <property type="entry name" value="Endo/exonuclease/phosphatase"/>
</dbReference>
<dbReference type="InterPro" id="IPR036691">
    <property type="entry name" value="Endo/exonu/phosph_ase_sf"/>
</dbReference>
<evidence type="ECO:0000256" key="1">
    <source>
        <dbReference type="SAM" id="SignalP"/>
    </source>
</evidence>
<reference evidence="3" key="1">
    <citation type="journal article" date="2015" name="PLoS Negl. Trop. Dis.">
        <title>Deep Sequencing Analysis of the Ixodes ricinus Haemocytome.</title>
        <authorList>
            <person name="Kotsyfakis M."/>
            <person name="Kopacek P."/>
            <person name="Franta Z."/>
            <person name="Pedra J.H."/>
            <person name="Ribeiro J.M."/>
        </authorList>
    </citation>
    <scope>NUCLEOTIDE SEQUENCE</scope>
</reference>
<feature type="chain" id="PRO_5012429707" evidence="1">
    <location>
        <begin position="16"/>
        <end position="188"/>
    </location>
</feature>
<protein>
    <submittedName>
        <fullName evidence="3">Putative outcast ele5 orf2-h 1e-60-j 4</fullName>
    </submittedName>
</protein>